<feature type="domain" description="SCO6045-like C-terminal" evidence="1">
    <location>
        <begin position="10"/>
        <end position="93"/>
    </location>
</feature>
<protein>
    <recommendedName>
        <fullName evidence="1">SCO6045-like C-terminal domain-containing protein</fullName>
    </recommendedName>
</protein>
<comment type="caution">
    <text evidence="2">The sequence shown here is derived from an EMBL/GenBank/DDBJ whole genome shotgun (WGS) entry which is preliminary data.</text>
</comment>
<evidence type="ECO:0000259" key="1">
    <source>
        <dbReference type="Pfam" id="PF26136"/>
    </source>
</evidence>
<dbReference type="Proteomes" id="UP000251891">
    <property type="component" value="Unassembled WGS sequence"/>
</dbReference>
<keyword evidence="3" id="KW-1185">Reference proteome</keyword>
<sequence length="153" mass="15821">MTAPGAGGLAAAQEALVRALVAGGPLPPGFDPVAVGAAERALLGKRAGEVGRAWPELARAYGDGWRDAFAGWARGRPPGGARRDGWGFARAHAATLPPAARRELAVHEACWAHAAAPTAGAEPRPRRLALRRLPGGVVVRVPGRVWVVARRTG</sequence>
<dbReference type="RefSeq" id="WP_111869794.1">
    <property type="nucleotide sequence ID" value="NZ_QLYX01000010.1"/>
</dbReference>
<dbReference type="OrthoDB" id="4467560at2"/>
<gene>
    <name evidence="2" type="ORF">DPM19_21640</name>
</gene>
<reference evidence="2 3" key="1">
    <citation type="submission" date="2018-06" db="EMBL/GenBank/DDBJ databases">
        <title>Actinomadura craniellae sp. nov. isolated from marine sponge Craniella sp.</title>
        <authorList>
            <person name="Li L."/>
            <person name="Xu Q.H."/>
            <person name="Lin H.W."/>
            <person name="Lu Y.H."/>
        </authorList>
    </citation>
    <scope>NUCLEOTIDE SEQUENCE [LARGE SCALE GENOMIC DNA]</scope>
    <source>
        <strain evidence="2 3">LHW63021</strain>
    </source>
</reference>
<dbReference type="AlphaFoldDB" id="A0A365H1X7"/>
<evidence type="ECO:0000313" key="2">
    <source>
        <dbReference type="EMBL" id="RAY13100.1"/>
    </source>
</evidence>
<organism evidence="2 3">
    <name type="scientific">Actinomadura craniellae</name>
    <dbReference type="NCBI Taxonomy" id="2231787"/>
    <lineage>
        <taxon>Bacteria</taxon>
        <taxon>Bacillati</taxon>
        <taxon>Actinomycetota</taxon>
        <taxon>Actinomycetes</taxon>
        <taxon>Streptosporangiales</taxon>
        <taxon>Thermomonosporaceae</taxon>
        <taxon>Actinomadura</taxon>
    </lineage>
</organism>
<dbReference type="Pfam" id="PF26136">
    <property type="entry name" value="SCO6045_C"/>
    <property type="match status" value="1"/>
</dbReference>
<dbReference type="EMBL" id="QLYX01000010">
    <property type="protein sequence ID" value="RAY13100.1"/>
    <property type="molecule type" value="Genomic_DNA"/>
</dbReference>
<dbReference type="InterPro" id="IPR058711">
    <property type="entry name" value="SCO6045-like_C"/>
</dbReference>
<proteinExistence type="predicted"/>
<accession>A0A365H1X7</accession>
<name>A0A365H1X7_9ACTN</name>
<evidence type="ECO:0000313" key="3">
    <source>
        <dbReference type="Proteomes" id="UP000251891"/>
    </source>
</evidence>